<evidence type="ECO:0000256" key="3">
    <source>
        <dbReference type="PROSITE-ProRule" id="PRU00284"/>
    </source>
</evidence>
<reference evidence="7" key="1">
    <citation type="journal article" date="2021" name="Microb. Physiol.">
        <title>Proteogenomic Insights into the Physiology of Marine, Sulfate-Reducing, Filamentous Desulfonema limicola and Desulfonema magnum.</title>
        <authorList>
            <person name="Schnaars V."/>
            <person name="Wohlbrand L."/>
            <person name="Scheve S."/>
            <person name="Hinrichs C."/>
            <person name="Reinhardt R."/>
            <person name="Rabus R."/>
        </authorList>
    </citation>
    <scope>NUCLEOTIDE SEQUENCE</scope>
    <source>
        <strain evidence="7">4be13</strain>
    </source>
</reference>
<dbReference type="AlphaFoldDB" id="A0A975BRG2"/>
<proteinExistence type="inferred from homology"/>
<keyword evidence="1 3" id="KW-0807">Transducer</keyword>
<dbReference type="CDD" id="cd11386">
    <property type="entry name" value="MCP_signal"/>
    <property type="match status" value="1"/>
</dbReference>
<comment type="similarity">
    <text evidence="2">Belongs to the methyl-accepting chemotaxis (MCP) protein family.</text>
</comment>
<evidence type="ECO:0000259" key="6">
    <source>
        <dbReference type="PROSITE" id="PS50885"/>
    </source>
</evidence>
<dbReference type="Pfam" id="PF22673">
    <property type="entry name" value="MCP-like_PDC_1"/>
    <property type="match status" value="1"/>
</dbReference>
<evidence type="ECO:0000313" key="7">
    <source>
        <dbReference type="EMBL" id="QTA90484.1"/>
    </source>
</evidence>
<dbReference type="Gene3D" id="6.10.340.10">
    <property type="match status" value="1"/>
</dbReference>
<feature type="transmembrane region" description="Helical" evidence="4">
    <location>
        <begin position="12"/>
        <end position="33"/>
    </location>
</feature>
<dbReference type="InterPro" id="IPR004089">
    <property type="entry name" value="MCPsignal_dom"/>
</dbReference>
<dbReference type="EMBL" id="CP061800">
    <property type="protein sequence ID" value="QTA90484.1"/>
    <property type="molecule type" value="Genomic_DNA"/>
</dbReference>
<dbReference type="RefSeq" id="WP_207678671.1">
    <property type="nucleotide sequence ID" value="NZ_CP061800.1"/>
</dbReference>
<evidence type="ECO:0000256" key="4">
    <source>
        <dbReference type="SAM" id="Phobius"/>
    </source>
</evidence>
<dbReference type="PROSITE" id="PS50111">
    <property type="entry name" value="CHEMOTAXIS_TRANSDUC_2"/>
    <property type="match status" value="1"/>
</dbReference>
<dbReference type="CDD" id="cd06225">
    <property type="entry name" value="HAMP"/>
    <property type="match status" value="1"/>
</dbReference>
<feature type="domain" description="Methyl-accepting transducer" evidence="5">
    <location>
        <begin position="441"/>
        <end position="670"/>
    </location>
</feature>
<organism evidence="7 8">
    <name type="scientific">Desulfonema magnum</name>
    <dbReference type="NCBI Taxonomy" id="45655"/>
    <lineage>
        <taxon>Bacteria</taxon>
        <taxon>Pseudomonadati</taxon>
        <taxon>Thermodesulfobacteriota</taxon>
        <taxon>Desulfobacteria</taxon>
        <taxon>Desulfobacterales</taxon>
        <taxon>Desulfococcaceae</taxon>
        <taxon>Desulfonema</taxon>
    </lineage>
</organism>
<dbReference type="PANTHER" id="PTHR32089">
    <property type="entry name" value="METHYL-ACCEPTING CHEMOTAXIS PROTEIN MCPB"/>
    <property type="match status" value="1"/>
</dbReference>
<dbReference type="Gene3D" id="1.10.287.950">
    <property type="entry name" value="Methyl-accepting chemotaxis protein"/>
    <property type="match status" value="1"/>
</dbReference>
<keyword evidence="4" id="KW-0472">Membrane</keyword>
<sequence>MKLKNLQMKLIVYGGIFLLLVAVFIINYSVMAVKHRGNMLREEALRDAQKYVSAMSEQQANHVRIILEEALDTARTLAHVLSVTKNKKNTLRLDRDDANSILKTVLAQNPHFTGVYTCWEPNAFDQMDERYKNDNGHDETGRFIPYWSWDDMGKITLSPLVDYEKEGIGNYYLVPEKTSRECITDPYPYIVQGKSSLITSLVAPIIVDNIFYGIAGVDLRLNALQEIADHAKERYDDTAKLLLISHNGILAAVTERPELAGKHLSNFHKNFEEALRNIKSGEEVTKIKENHIELFTPLDIGRTLTPWSVNILMSTEKFTASASEQTRQVSRDIWRIVITAVICILAALALLRHLTGTISAHIHEISDMLKYISNGDLTKRIRSDADGEVGKISKWFNKLLNNFRSIIKEIVWKVEILNTSSAILFDISGKMNTVTDEISSKSNNVASATEEMSMNIHTMASAAEEMSVNVQSISSTAEQMAQNMNSVASAIEEMSMAINDIAKNAQKGSNISTQAMEMASAATLVMNTLGDTAMEIDEVTEAIKKIAEQTNLLALNAAIEAASAGDAGKGFAVVAKEIKDLANQSSQAAENIAKRIKDVQKNTIEAVKVIDEVSDIINNINESGTVIMKAVEQQTLTANNISASVQQVNSGAGNIATSIAELARGSNDMSMNAGEAARGANDVASNIQSISDAAGNANSGARDINTSAGELARIARELQEMVGKFKIE</sequence>
<dbReference type="GO" id="GO:0007165">
    <property type="term" value="P:signal transduction"/>
    <property type="evidence" value="ECO:0007669"/>
    <property type="project" value="UniProtKB-KW"/>
</dbReference>
<keyword evidence="4" id="KW-0812">Transmembrane</keyword>
<dbReference type="SMART" id="SM00283">
    <property type="entry name" value="MA"/>
    <property type="match status" value="1"/>
</dbReference>
<gene>
    <name evidence="7" type="ORF">dnm_065450</name>
</gene>
<accession>A0A975BRG2</accession>
<evidence type="ECO:0000313" key="8">
    <source>
        <dbReference type="Proteomes" id="UP000663722"/>
    </source>
</evidence>
<name>A0A975BRG2_9BACT</name>
<dbReference type="CDD" id="cd12913">
    <property type="entry name" value="PDC1_MCP_like"/>
    <property type="match status" value="1"/>
</dbReference>
<feature type="transmembrane region" description="Helical" evidence="4">
    <location>
        <begin position="333"/>
        <end position="351"/>
    </location>
</feature>
<dbReference type="Proteomes" id="UP000663722">
    <property type="component" value="Chromosome"/>
</dbReference>
<evidence type="ECO:0000256" key="1">
    <source>
        <dbReference type="ARBA" id="ARBA00023224"/>
    </source>
</evidence>
<dbReference type="Gene3D" id="3.30.450.20">
    <property type="entry name" value="PAS domain"/>
    <property type="match status" value="2"/>
</dbReference>
<dbReference type="Pfam" id="PF00015">
    <property type="entry name" value="MCPsignal"/>
    <property type="match status" value="1"/>
</dbReference>
<evidence type="ECO:0000259" key="5">
    <source>
        <dbReference type="PROSITE" id="PS50111"/>
    </source>
</evidence>
<keyword evidence="4" id="KW-1133">Transmembrane helix</keyword>
<feature type="domain" description="HAMP" evidence="6">
    <location>
        <begin position="356"/>
        <end position="408"/>
    </location>
</feature>
<dbReference type="PROSITE" id="PS50885">
    <property type="entry name" value="HAMP"/>
    <property type="match status" value="1"/>
</dbReference>
<evidence type="ECO:0000256" key="2">
    <source>
        <dbReference type="ARBA" id="ARBA00029447"/>
    </source>
</evidence>
<dbReference type="PANTHER" id="PTHR32089:SF112">
    <property type="entry name" value="LYSOZYME-LIKE PROTEIN-RELATED"/>
    <property type="match status" value="1"/>
</dbReference>
<dbReference type="KEGG" id="dmm:dnm_065450"/>
<keyword evidence="8" id="KW-1185">Reference proteome</keyword>
<dbReference type="InterPro" id="IPR003660">
    <property type="entry name" value="HAMP_dom"/>
</dbReference>
<dbReference type="SUPFAM" id="SSF58104">
    <property type="entry name" value="Methyl-accepting chemotaxis protein (MCP) signaling domain"/>
    <property type="match status" value="1"/>
</dbReference>
<protein>
    <submittedName>
        <fullName evidence="7">Methyl-accepting chemotaxis protein domain-containing protein, double Cache domain-containing</fullName>
    </submittedName>
</protein>
<dbReference type="GO" id="GO:0016020">
    <property type="term" value="C:membrane"/>
    <property type="evidence" value="ECO:0007669"/>
    <property type="project" value="InterPro"/>
</dbReference>